<organism evidence="1 2">
    <name type="scientific">Brevibacillus parabrevis</name>
    <dbReference type="NCBI Taxonomy" id="54914"/>
    <lineage>
        <taxon>Bacteria</taxon>
        <taxon>Bacillati</taxon>
        <taxon>Bacillota</taxon>
        <taxon>Bacilli</taxon>
        <taxon>Bacillales</taxon>
        <taxon>Paenibacillaceae</taxon>
        <taxon>Brevibacillus</taxon>
    </lineage>
</organism>
<comment type="caution">
    <text evidence="1">The sequence shown here is derived from an EMBL/GenBank/DDBJ whole genome shotgun (WGS) entry which is preliminary data.</text>
</comment>
<dbReference type="AlphaFoldDB" id="A0A4Y3PL48"/>
<evidence type="ECO:0000313" key="1">
    <source>
        <dbReference type="EMBL" id="GEB31859.1"/>
    </source>
</evidence>
<gene>
    <name evidence="1" type="ORF">BPA01_14390</name>
</gene>
<protein>
    <submittedName>
        <fullName evidence="1">Uncharacterized protein</fullName>
    </submittedName>
</protein>
<keyword evidence="2" id="KW-1185">Reference proteome</keyword>
<name>A0A4Y3PL48_BREPA</name>
<sequence>MFPHTLAIPVSWASCLGVDLVVAEESLQMNLRVVAAAVDNLLGDTDMT</sequence>
<reference evidence="1 2" key="1">
    <citation type="submission" date="2019-06" db="EMBL/GenBank/DDBJ databases">
        <title>Whole genome shotgun sequence of Brevibacillus parabrevis NBRC 12334.</title>
        <authorList>
            <person name="Hosoyama A."/>
            <person name="Uohara A."/>
            <person name="Ohji S."/>
            <person name="Ichikawa N."/>
        </authorList>
    </citation>
    <scope>NUCLEOTIDE SEQUENCE [LARGE SCALE GENOMIC DNA]</scope>
    <source>
        <strain evidence="1 2">NBRC 12334</strain>
    </source>
</reference>
<dbReference type="EMBL" id="BJMH01000005">
    <property type="protein sequence ID" value="GEB31859.1"/>
    <property type="molecule type" value="Genomic_DNA"/>
</dbReference>
<proteinExistence type="predicted"/>
<accession>A0A4Y3PL48</accession>
<dbReference type="Proteomes" id="UP000316882">
    <property type="component" value="Unassembled WGS sequence"/>
</dbReference>
<evidence type="ECO:0000313" key="2">
    <source>
        <dbReference type="Proteomes" id="UP000316882"/>
    </source>
</evidence>